<dbReference type="Proteomes" id="UP000507470">
    <property type="component" value="Unassembled WGS sequence"/>
</dbReference>
<dbReference type="SUPFAM" id="SSF51182">
    <property type="entry name" value="RmlC-like cupins"/>
    <property type="match status" value="1"/>
</dbReference>
<dbReference type="Gene3D" id="2.60.120.10">
    <property type="entry name" value="Jelly Rolls"/>
    <property type="match status" value="1"/>
</dbReference>
<evidence type="ECO:0000313" key="1">
    <source>
        <dbReference type="EMBL" id="CAC5393384.1"/>
    </source>
</evidence>
<protein>
    <submittedName>
        <fullName evidence="1">Uncharacterized protein</fullName>
    </submittedName>
</protein>
<gene>
    <name evidence="1" type="ORF">MCOR_28253</name>
</gene>
<sequence>MLIALDNEQIQSDEEDDLVIRAYDSSDSDNDNDDNNTNDEYSSTRVLDISIVLFQTTDQCANELSTKIKHREMELVRRRRTEFKKNMEKKLRTKVIVILNIVSNLGQFPDHTPEVFEKDAIISGHFQFSMYGQTVVLEPGDIVEVPKHTIHNARVVGSEKM</sequence>
<dbReference type="AlphaFoldDB" id="A0A6J8CED7"/>
<keyword evidence="2" id="KW-1185">Reference proteome</keyword>
<organism evidence="1 2">
    <name type="scientific">Mytilus coruscus</name>
    <name type="common">Sea mussel</name>
    <dbReference type="NCBI Taxonomy" id="42192"/>
    <lineage>
        <taxon>Eukaryota</taxon>
        <taxon>Metazoa</taxon>
        <taxon>Spiralia</taxon>
        <taxon>Lophotrochozoa</taxon>
        <taxon>Mollusca</taxon>
        <taxon>Bivalvia</taxon>
        <taxon>Autobranchia</taxon>
        <taxon>Pteriomorphia</taxon>
        <taxon>Mytilida</taxon>
        <taxon>Mytiloidea</taxon>
        <taxon>Mytilidae</taxon>
        <taxon>Mytilinae</taxon>
        <taxon>Mytilus</taxon>
    </lineage>
</organism>
<evidence type="ECO:0000313" key="2">
    <source>
        <dbReference type="Proteomes" id="UP000507470"/>
    </source>
</evidence>
<proteinExistence type="predicted"/>
<accession>A0A6J8CED7</accession>
<dbReference type="EMBL" id="CACVKT020005175">
    <property type="protein sequence ID" value="CAC5393384.1"/>
    <property type="molecule type" value="Genomic_DNA"/>
</dbReference>
<name>A0A6J8CED7_MYTCO</name>
<dbReference type="OrthoDB" id="1161823at2759"/>
<dbReference type="InterPro" id="IPR014710">
    <property type="entry name" value="RmlC-like_jellyroll"/>
</dbReference>
<reference evidence="1 2" key="1">
    <citation type="submission" date="2020-06" db="EMBL/GenBank/DDBJ databases">
        <authorList>
            <person name="Li R."/>
            <person name="Bekaert M."/>
        </authorList>
    </citation>
    <scope>NUCLEOTIDE SEQUENCE [LARGE SCALE GENOMIC DNA]</scope>
    <source>
        <strain evidence="2">wild</strain>
    </source>
</reference>
<dbReference type="InterPro" id="IPR011051">
    <property type="entry name" value="RmlC_Cupin_sf"/>
</dbReference>